<gene>
    <name evidence="5" type="ORF">NQ314_001189</name>
</gene>
<dbReference type="PANTHER" id="PTHR47822:SF2">
    <property type="entry name" value="F-BOX AND WD-40 DOMAIN PROTEIN 7"/>
    <property type="match status" value="1"/>
</dbReference>
<dbReference type="InterPro" id="IPR036322">
    <property type="entry name" value="WD40_repeat_dom_sf"/>
</dbReference>
<dbReference type="SMART" id="SM00320">
    <property type="entry name" value="WD40"/>
    <property type="match status" value="4"/>
</dbReference>
<dbReference type="InterPro" id="IPR019775">
    <property type="entry name" value="WD40_repeat_CS"/>
</dbReference>
<keyword evidence="2" id="KW-0677">Repeat</keyword>
<feature type="region of interest" description="Disordered" evidence="4">
    <location>
        <begin position="1"/>
        <end position="30"/>
    </location>
</feature>
<dbReference type="SUPFAM" id="SSF50978">
    <property type="entry name" value="WD40 repeat-like"/>
    <property type="match status" value="1"/>
</dbReference>
<proteinExistence type="predicted"/>
<reference evidence="5" key="1">
    <citation type="journal article" date="2023" name="Insect Mol. Biol.">
        <title>Genome sequencing provides insights into the evolution of gene families encoding plant cell wall-degrading enzymes in longhorned beetles.</title>
        <authorList>
            <person name="Shin N.R."/>
            <person name="Okamura Y."/>
            <person name="Kirsch R."/>
            <person name="Pauchet Y."/>
        </authorList>
    </citation>
    <scope>NUCLEOTIDE SEQUENCE</scope>
    <source>
        <strain evidence="5">RBIC_L_NR</strain>
    </source>
</reference>
<sequence length="404" mass="45218">MTVPLTESIERRVAPGPTTPQLCNTKKQSPDNVSGLGVSIAPDVESIDSETEKQVAFALKKAVKDTITLDGRLNIVSQIDASREALCCKYSEEFDYIAAGYADGVIKGYNSSTGEEVFSLSDQDVKDRRAPVTSIKHRPVTKIYPITNYANGCVKCWSYNFNQCLYTIKEKRQTFGITYHPRVPKFVTYGDDLRVYFYDEESKIQERVLMSSEDQETHDGHMSRVFAACFHPRNNYELITGGWDDVVQFWDLRQPHAIRHLSGIHMCGEGLDINSKGTEVLTCAYQGSDALQIFDYGSGKKIVSIEPDIHSSKLYCGKFTTKDFIVTGGSDPNILRVIDIQTTATSASINYLPGAIYSMDMGPPKKKVERGNNNKEQLRLKGDISVVPKIAFVSAKKLYQIDFY</sequence>
<dbReference type="PROSITE" id="PS50082">
    <property type="entry name" value="WD_REPEATS_2"/>
    <property type="match status" value="1"/>
</dbReference>
<protein>
    <submittedName>
        <fullName evidence="5">Uncharacterized protein</fullName>
    </submittedName>
</protein>
<accession>A0AAV8ZTW6</accession>
<dbReference type="Pfam" id="PF00400">
    <property type="entry name" value="WD40"/>
    <property type="match status" value="1"/>
</dbReference>
<dbReference type="PROSITE" id="PS50294">
    <property type="entry name" value="WD_REPEATS_REGION"/>
    <property type="match status" value="1"/>
</dbReference>
<dbReference type="InterPro" id="IPR015943">
    <property type="entry name" value="WD40/YVTN_repeat-like_dom_sf"/>
</dbReference>
<keyword evidence="1 3" id="KW-0853">WD repeat</keyword>
<feature type="repeat" description="WD" evidence="3">
    <location>
        <begin position="218"/>
        <end position="260"/>
    </location>
</feature>
<comment type="caution">
    <text evidence="5">The sequence shown here is derived from an EMBL/GenBank/DDBJ whole genome shotgun (WGS) entry which is preliminary data.</text>
</comment>
<evidence type="ECO:0000256" key="4">
    <source>
        <dbReference type="SAM" id="MobiDB-lite"/>
    </source>
</evidence>
<evidence type="ECO:0000256" key="3">
    <source>
        <dbReference type="PROSITE-ProRule" id="PRU00221"/>
    </source>
</evidence>
<dbReference type="EMBL" id="JANEYF010000342">
    <property type="protein sequence ID" value="KAJ8970513.1"/>
    <property type="molecule type" value="Genomic_DNA"/>
</dbReference>
<dbReference type="PROSITE" id="PS00678">
    <property type="entry name" value="WD_REPEATS_1"/>
    <property type="match status" value="1"/>
</dbReference>
<organism evidence="5 6">
    <name type="scientific">Rhamnusium bicolor</name>
    <dbReference type="NCBI Taxonomy" id="1586634"/>
    <lineage>
        <taxon>Eukaryota</taxon>
        <taxon>Metazoa</taxon>
        <taxon>Ecdysozoa</taxon>
        <taxon>Arthropoda</taxon>
        <taxon>Hexapoda</taxon>
        <taxon>Insecta</taxon>
        <taxon>Pterygota</taxon>
        <taxon>Neoptera</taxon>
        <taxon>Endopterygota</taxon>
        <taxon>Coleoptera</taxon>
        <taxon>Polyphaga</taxon>
        <taxon>Cucujiformia</taxon>
        <taxon>Chrysomeloidea</taxon>
        <taxon>Cerambycidae</taxon>
        <taxon>Lepturinae</taxon>
        <taxon>Rhagiini</taxon>
        <taxon>Rhamnusium</taxon>
    </lineage>
</organism>
<dbReference type="InterPro" id="IPR001680">
    <property type="entry name" value="WD40_rpt"/>
</dbReference>
<keyword evidence="6" id="KW-1185">Reference proteome</keyword>
<dbReference type="AlphaFoldDB" id="A0AAV8ZTW6"/>
<dbReference type="Proteomes" id="UP001162156">
    <property type="component" value="Unassembled WGS sequence"/>
</dbReference>
<evidence type="ECO:0000313" key="5">
    <source>
        <dbReference type="EMBL" id="KAJ8970513.1"/>
    </source>
</evidence>
<evidence type="ECO:0000256" key="1">
    <source>
        <dbReference type="ARBA" id="ARBA00022574"/>
    </source>
</evidence>
<dbReference type="Gene3D" id="2.130.10.10">
    <property type="entry name" value="YVTN repeat-like/Quinoprotein amine dehydrogenase"/>
    <property type="match status" value="2"/>
</dbReference>
<name>A0AAV8ZTW6_9CUCU</name>
<dbReference type="PANTHER" id="PTHR47822">
    <property type="entry name" value="CARBOHYDRATE BINDING DOMAIN CONTAINING PROTEIN"/>
    <property type="match status" value="1"/>
</dbReference>
<evidence type="ECO:0000256" key="2">
    <source>
        <dbReference type="ARBA" id="ARBA00022737"/>
    </source>
</evidence>
<evidence type="ECO:0000313" key="6">
    <source>
        <dbReference type="Proteomes" id="UP001162156"/>
    </source>
</evidence>
<feature type="compositionally biased region" description="Polar residues" evidence="4">
    <location>
        <begin position="19"/>
        <end position="30"/>
    </location>
</feature>